<dbReference type="Gene3D" id="3.30.70.1560">
    <property type="entry name" value="Alpha-L RNA-binding motif"/>
    <property type="match status" value="1"/>
</dbReference>
<dbReference type="CDD" id="cd00165">
    <property type="entry name" value="S4"/>
    <property type="match status" value="1"/>
</dbReference>
<feature type="domain" description="RNA-binding S4" evidence="4">
    <location>
        <begin position="14"/>
        <end position="75"/>
    </location>
</feature>
<accession>A0A2C6KV65</accession>
<dbReference type="InterPro" id="IPR050343">
    <property type="entry name" value="RsuA_PseudoU_synthase"/>
</dbReference>
<dbReference type="InterPro" id="IPR002942">
    <property type="entry name" value="S4_RNA-bd"/>
</dbReference>
<feature type="region of interest" description="Disordered" evidence="3">
    <location>
        <begin position="183"/>
        <end position="202"/>
    </location>
</feature>
<feature type="compositionally biased region" description="Polar residues" evidence="3">
    <location>
        <begin position="489"/>
        <end position="501"/>
    </location>
</feature>
<feature type="region of interest" description="Disordered" evidence="3">
    <location>
        <begin position="489"/>
        <end position="606"/>
    </location>
</feature>
<dbReference type="GO" id="GO:0001522">
    <property type="term" value="P:pseudouridine synthesis"/>
    <property type="evidence" value="ECO:0007669"/>
    <property type="project" value="InterPro"/>
</dbReference>
<organism evidence="5 6">
    <name type="scientific">Cystoisospora suis</name>
    <dbReference type="NCBI Taxonomy" id="483139"/>
    <lineage>
        <taxon>Eukaryota</taxon>
        <taxon>Sar</taxon>
        <taxon>Alveolata</taxon>
        <taxon>Apicomplexa</taxon>
        <taxon>Conoidasida</taxon>
        <taxon>Coccidia</taxon>
        <taxon>Eucoccidiorida</taxon>
        <taxon>Eimeriorina</taxon>
        <taxon>Sarcocystidae</taxon>
        <taxon>Cystoisospora</taxon>
    </lineage>
</organism>
<dbReference type="SMART" id="SM00363">
    <property type="entry name" value="S4"/>
    <property type="match status" value="1"/>
</dbReference>
<sequence>MLGRTLQLGRTRFEWLARRLSLAGVLSRRDAEKAIAAGLVTVDGETICQNIEVCSEATVCYKGALIPPPVSTPQLFGLVKPRRVLCVLERRDDVPTLHTLMHHLYVEQELLPDELSVCTGRQSRRNRSPPAESSESGQTPLKDGCQLATDSTRLQHLNTAALAEHAGRPVGCTASLEVASTAGLPRSRQHMPSTESSRMQDKVMPGRETVHAAQVTDEAPFGRPSGQYATLLEEFVDRRFRMSTRLQHDRQPVLAELPRHLVVIRTLPPDAEGLVLLTNDGDFAHAVQCPQNRVQSVFDIRVSGTLPSFRLWEDWRCGVTVAGFDFGPVWVHLVERPGMDIKLLLTSIGLEVRRTRRYAIGPYRLSAIPQHTVLPLKFDSAFARLLPAHRRLQYQAAAAAEARIRGGSKGAAAAEAAVARAASSAVSGELPEMDGTRQVMSPARRLAVFPAAGELQRLLRQSKEAGKEHAGGWCVFHEVKQRSALTLAQTRGQPQGLQQGESAACHSRQVEAQDRSSFPEEADNVTTTSDDDAPNTVDMLTGLDEKRTVEEELETKEAGPNRSAADVRSPGCVSASTTSTGRGARNSGKGSISASPSLSRAAEEGAGKNRGLLHAGDFRVCF</sequence>
<dbReference type="AlphaFoldDB" id="A0A2C6KV65"/>
<name>A0A2C6KV65_9APIC</name>
<reference evidence="5 6" key="1">
    <citation type="journal article" date="2017" name="Int. J. Parasitol.">
        <title>The genome of the protozoan parasite Cystoisospora suis and a reverse vaccinology approach to identify vaccine candidates.</title>
        <authorList>
            <person name="Palmieri N."/>
            <person name="Shrestha A."/>
            <person name="Ruttkowski B."/>
            <person name="Beck T."/>
            <person name="Vogl C."/>
            <person name="Tomley F."/>
            <person name="Blake D.P."/>
            <person name="Joachim A."/>
        </authorList>
    </citation>
    <scope>NUCLEOTIDE SEQUENCE [LARGE SCALE GENOMIC DNA]</scope>
    <source>
        <strain evidence="5 6">Wien I</strain>
    </source>
</reference>
<keyword evidence="6" id="KW-1185">Reference proteome</keyword>
<evidence type="ECO:0000256" key="2">
    <source>
        <dbReference type="PROSITE-ProRule" id="PRU00182"/>
    </source>
</evidence>
<dbReference type="Proteomes" id="UP000221165">
    <property type="component" value="Unassembled WGS sequence"/>
</dbReference>
<dbReference type="GeneID" id="94425506"/>
<evidence type="ECO:0000259" key="4">
    <source>
        <dbReference type="SMART" id="SM00363"/>
    </source>
</evidence>
<dbReference type="PANTHER" id="PTHR47683:SF2">
    <property type="entry name" value="RNA-BINDING S4 DOMAIN-CONTAINING PROTEIN"/>
    <property type="match status" value="1"/>
</dbReference>
<dbReference type="OrthoDB" id="440619at2759"/>
<dbReference type="GO" id="GO:0003723">
    <property type="term" value="F:RNA binding"/>
    <property type="evidence" value="ECO:0007669"/>
    <property type="project" value="UniProtKB-KW"/>
</dbReference>
<feature type="compositionally biased region" description="Basic and acidic residues" evidence="3">
    <location>
        <begin position="543"/>
        <end position="559"/>
    </location>
</feature>
<evidence type="ECO:0000313" key="6">
    <source>
        <dbReference type="Proteomes" id="UP000221165"/>
    </source>
</evidence>
<proteinExistence type="predicted"/>
<dbReference type="InterPro" id="IPR042092">
    <property type="entry name" value="PsdUridine_s_RsuA/RluB/E/F_cat"/>
</dbReference>
<dbReference type="SUPFAM" id="SSF55120">
    <property type="entry name" value="Pseudouridine synthase"/>
    <property type="match status" value="1"/>
</dbReference>
<dbReference type="PANTHER" id="PTHR47683">
    <property type="entry name" value="PSEUDOURIDINE SYNTHASE FAMILY PROTEIN-RELATED"/>
    <property type="match status" value="1"/>
</dbReference>
<dbReference type="Gene3D" id="3.30.70.580">
    <property type="entry name" value="Pseudouridine synthase I, catalytic domain, N-terminal subdomain"/>
    <property type="match status" value="1"/>
</dbReference>
<dbReference type="EMBL" id="MIGC01000875">
    <property type="protein sequence ID" value="PHJ24060.1"/>
    <property type="molecule type" value="Genomic_DNA"/>
</dbReference>
<protein>
    <submittedName>
        <fullName evidence="5">Pseudouridine synthase</fullName>
    </submittedName>
</protein>
<dbReference type="PROSITE" id="PS50889">
    <property type="entry name" value="S4"/>
    <property type="match status" value="1"/>
</dbReference>
<dbReference type="SUPFAM" id="SSF55174">
    <property type="entry name" value="Alpha-L RNA-binding motif"/>
    <property type="match status" value="1"/>
</dbReference>
<keyword evidence="2" id="KW-0694">RNA-binding</keyword>
<comment type="caution">
    <text evidence="5">The sequence shown here is derived from an EMBL/GenBank/DDBJ whole genome shotgun (WGS) entry which is preliminary data.</text>
</comment>
<evidence type="ECO:0000256" key="1">
    <source>
        <dbReference type="ARBA" id="ARBA00023235"/>
    </source>
</evidence>
<dbReference type="GO" id="GO:0009982">
    <property type="term" value="F:pseudouridine synthase activity"/>
    <property type="evidence" value="ECO:0007669"/>
    <property type="project" value="InterPro"/>
</dbReference>
<feature type="compositionally biased region" description="Basic and acidic residues" evidence="3">
    <location>
        <begin position="508"/>
        <end position="518"/>
    </location>
</feature>
<evidence type="ECO:0000256" key="3">
    <source>
        <dbReference type="SAM" id="MobiDB-lite"/>
    </source>
</evidence>
<feature type="region of interest" description="Disordered" evidence="3">
    <location>
        <begin position="120"/>
        <end position="144"/>
    </location>
</feature>
<dbReference type="Gene3D" id="3.10.290.10">
    <property type="entry name" value="RNA-binding S4 domain"/>
    <property type="match status" value="1"/>
</dbReference>
<dbReference type="VEuPathDB" id="ToxoDB:CSUI_002093"/>
<evidence type="ECO:0000313" key="5">
    <source>
        <dbReference type="EMBL" id="PHJ24060.1"/>
    </source>
</evidence>
<gene>
    <name evidence="5" type="ORF">CSUI_002093</name>
</gene>
<dbReference type="InterPro" id="IPR020094">
    <property type="entry name" value="TruA/RsuA/RluB/E/F_N"/>
</dbReference>
<dbReference type="InterPro" id="IPR020103">
    <property type="entry name" value="PsdUridine_synth_cat_dom_sf"/>
</dbReference>
<dbReference type="InterPro" id="IPR036986">
    <property type="entry name" value="S4_RNA-bd_sf"/>
</dbReference>
<keyword evidence="1" id="KW-0413">Isomerase</keyword>
<dbReference type="RefSeq" id="XP_067925734.1">
    <property type="nucleotide sequence ID" value="XM_068062295.1"/>
</dbReference>
<feature type="compositionally biased region" description="Polar residues" evidence="3">
    <location>
        <begin position="588"/>
        <end position="598"/>
    </location>
</feature>